<comment type="subcellular location">
    <subcellularLocation>
        <location evidence="1">Cell outer membrane</location>
    </subcellularLocation>
</comment>
<dbReference type="Pfam" id="PF07980">
    <property type="entry name" value="SusD_RagB"/>
    <property type="match status" value="1"/>
</dbReference>
<evidence type="ECO:0000256" key="2">
    <source>
        <dbReference type="ARBA" id="ARBA00006275"/>
    </source>
</evidence>
<feature type="signal peptide" evidence="6">
    <location>
        <begin position="1"/>
        <end position="18"/>
    </location>
</feature>
<dbReference type="InterPro" id="IPR011990">
    <property type="entry name" value="TPR-like_helical_dom_sf"/>
</dbReference>
<dbReference type="InterPro" id="IPR033985">
    <property type="entry name" value="SusD-like_N"/>
</dbReference>
<evidence type="ECO:0000256" key="4">
    <source>
        <dbReference type="ARBA" id="ARBA00023136"/>
    </source>
</evidence>
<dbReference type="AlphaFoldDB" id="A0A2S9JGF3"/>
<dbReference type="SUPFAM" id="SSF48452">
    <property type="entry name" value="TPR-like"/>
    <property type="match status" value="1"/>
</dbReference>
<dbReference type="Pfam" id="PF14322">
    <property type="entry name" value="SusD-like_3"/>
    <property type="match status" value="1"/>
</dbReference>
<keyword evidence="4" id="KW-0472">Membrane</keyword>
<keyword evidence="3 6" id="KW-0732">Signal</keyword>
<evidence type="ECO:0000259" key="8">
    <source>
        <dbReference type="Pfam" id="PF14322"/>
    </source>
</evidence>
<dbReference type="GO" id="GO:0009279">
    <property type="term" value="C:cell outer membrane"/>
    <property type="evidence" value="ECO:0007669"/>
    <property type="project" value="UniProtKB-SubCell"/>
</dbReference>
<feature type="domain" description="SusD-like N-terminal" evidence="8">
    <location>
        <begin position="91"/>
        <end position="222"/>
    </location>
</feature>
<name>A0A2S9JGF3_9SPHI</name>
<evidence type="ECO:0000256" key="6">
    <source>
        <dbReference type="SAM" id="SignalP"/>
    </source>
</evidence>
<dbReference type="OrthoDB" id="629561at2"/>
<evidence type="ECO:0000256" key="3">
    <source>
        <dbReference type="ARBA" id="ARBA00022729"/>
    </source>
</evidence>
<evidence type="ECO:0000256" key="1">
    <source>
        <dbReference type="ARBA" id="ARBA00004442"/>
    </source>
</evidence>
<evidence type="ECO:0000259" key="7">
    <source>
        <dbReference type="Pfam" id="PF07980"/>
    </source>
</evidence>
<evidence type="ECO:0000313" key="9">
    <source>
        <dbReference type="EMBL" id="PRD52023.1"/>
    </source>
</evidence>
<accession>A0A2S9JGF3</accession>
<dbReference type="PROSITE" id="PS51257">
    <property type="entry name" value="PROKAR_LIPOPROTEIN"/>
    <property type="match status" value="1"/>
</dbReference>
<dbReference type="Gene3D" id="1.25.40.390">
    <property type="match status" value="1"/>
</dbReference>
<sequence>MKLIKTALLFFCIFSFTACDKYLDLVPTGAQLISTTQDYYELVSVPGRGYPVNNFQYLVDDQWMRESFVIGAAPNINTINFLFQENEDRISRINSSSMYNQTYKYIGQWNTIISLVDGSTGDADLKRLAKAEAKIFRAHDHFLLVNVYAKAYDPNTAATDGGICIMDEFNLEAVPTKSTVQQVYDFIQKDIDEALPYLQETPGNVYHPSLAFAWAFKAKVHLFKREIAEAKAAAEKALTYNDALFDLVAYAALGGPSAMDVPASANPEVLSYMYMTGYNEMNWAWQYIISPELVEMYQTADDKRFTLFFNTTNNSLQDAAAGTAYYDVPYTKFFYPTVGMKTPETYLMLAECYAREDNNEKAMEVLNRLRKTRIAGEEAMLNTPATRKETMELIINERRKELPFGYHRFFDLKRFNLEPDYAKTLVRTFPLVSEAVPQQTYTLAPDSRMYNIPFPRDVMELNPNIRPNTNEVLPF</sequence>
<protein>
    <submittedName>
        <fullName evidence="9">RagB/SusD family nutrient uptake outer membrane protein</fullName>
    </submittedName>
</protein>
<proteinExistence type="inferred from homology"/>
<evidence type="ECO:0000313" key="10">
    <source>
        <dbReference type="Proteomes" id="UP000238642"/>
    </source>
</evidence>
<comment type="caution">
    <text evidence="9">The sequence shown here is derived from an EMBL/GenBank/DDBJ whole genome shotgun (WGS) entry which is preliminary data.</text>
</comment>
<dbReference type="InterPro" id="IPR012944">
    <property type="entry name" value="SusD_RagB_dom"/>
</dbReference>
<dbReference type="Proteomes" id="UP000238642">
    <property type="component" value="Unassembled WGS sequence"/>
</dbReference>
<organism evidence="9 10">
    <name type="scientific">Sphingobacterium gobiense</name>
    <dbReference type="NCBI Taxonomy" id="1382456"/>
    <lineage>
        <taxon>Bacteria</taxon>
        <taxon>Pseudomonadati</taxon>
        <taxon>Bacteroidota</taxon>
        <taxon>Sphingobacteriia</taxon>
        <taxon>Sphingobacteriales</taxon>
        <taxon>Sphingobacteriaceae</taxon>
        <taxon>Sphingobacterium</taxon>
    </lineage>
</organism>
<feature type="domain" description="RagB/SusD" evidence="7">
    <location>
        <begin position="344"/>
        <end position="426"/>
    </location>
</feature>
<reference evidence="9 10" key="1">
    <citation type="submission" date="2018-02" db="EMBL/GenBank/DDBJ databases">
        <title>The draft genome of Sphingobacterium gobiense H7.</title>
        <authorList>
            <person name="Li L."/>
            <person name="Liu L."/>
            <person name="Zhang X."/>
            <person name="Wang T."/>
            <person name="Liang L."/>
        </authorList>
    </citation>
    <scope>NUCLEOTIDE SEQUENCE [LARGE SCALE GENOMIC DNA]</scope>
    <source>
        <strain evidence="9 10">ACCC 05757</strain>
    </source>
</reference>
<dbReference type="RefSeq" id="WP_105727459.1">
    <property type="nucleotide sequence ID" value="NZ_PVBS01000004.1"/>
</dbReference>
<gene>
    <name evidence="9" type="ORF">C5749_17150</name>
</gene>
<dbReference type="EMBL" id="PVBS01000004">
    <property type="protein sequence ID" value="PRD52023.1"/>
    <property type="molecule type" value="Genomic_DNA"/>
</dbReference>
<feature type="chain" id="PRO_5015596814" evidence="6">
    <location>
        <begin position="19"/>
        <end position="475"/>
    </location>
</feature>
<evidence type="ECO:0000256" key="5">
    <source>
        <dbReference type="ARBA" id="ARBA00023237"/>
    </source>
</evidence>
<keyword evidence="5" id="KW-0998">Cell outer membrane</keyword>
<comment type="similarity">
    <text evidence="2">Belongs to the SusD family.</text>
</comment>
<keyword evidence="10" id="KW-1185">Reference proteome</keyword>